<evidence type="ECO:0000256" key="14">
    <source>
        <dbReference type="SAM" id="Phobius"/>
    </source>
</evidence>
<keyword evidence="14" id="KW-1133">Transmembrane helix</keyword>
<dbReference type="Proteomes" id="UP000233654">
    <property type="component" value="Unassembled WGS sequence"/>
</dbReference>
<evidence type="ECO:0000256" key="4">
    <source>
        <dbReference type="ARBA" id="ARBA00012438"/>
    </source>
</evidence>
<dbReference type="GO" id="GO:0005524">
    <property type="term" value="F:ATP binding"/>
    <property type="evidence" value="ECO:0007669"/>
    <property type="project" value="UniProtKB-KW"/>
</dbReference>
<dbReference type="InterPro" id="IPR050351">
    <property type="entry name" value="BphY/WalK/GraS-like"/>
</dbReference>
<evidence type="ECO:0000256" key="8">
    <source>
        <dbReference type="ARBA" id="ARBA00022741"/>
    </source>
</evidence>
<evidence type="ECO:0000256" key="10">
    <source>
        <dbReference type="ARBA" id="ARBA00022840"/>
    </source>
</evidence>
<evidence type="ECO:0000256" key="6">
    <source>
        <dbReference type="ARBA" id="ARBA00022553"/>
    </source>
</evidence>
<keyword evidence="6" id="KW-0597">Phosphoprotein</keyword>
<dbReference type="Gene3D" id="3.30.450.20">
    <property type="entry name" value="PAS domain"/>
    <property type="match status" value="1"/>
</dbReference>
<dbReference type="EC" id="2.7.13.3" evidence="4"/>
<dbReference type="InterPro" id="IPR000014">
    <property type="entry name" value="PAS"/>
</dbReference>
<dbReference type="NCBIfam" id="TIGR00229">
    <property type="entry name" value="sensory_box"/>
    <property type="match status" value="1"/>
</dbReference>
<feature type="transmembrane region" description="Helical" evidence="14">
    <location>
        <begin position="12"/>
        <end position="33"/>
    </location>
</feature>
<feature type="transmembrane region" description="Helical" evidence="14">
    <location>
        <begin position="39"/>
        <end position="58"/>
    </location>
</feature>
<dbReference type="Pfam" id="PF02518">
    <property type="entry name" value="HATPase_c"/>
    <property type="match status" value="1"/>
</dbReference>
<keyword evidence="7" id="KW-0808">Transferase</keyword>
<evidence type="ECO:0000256" key="1">
    <source>
        <dbReference type="ARBA" id="ARBA00000085"/>
    </source>
</evidence>
<keyword evidence="8" id="KW-0547">Nucleotide-binding</keyword>
<reference evidence="17 18" key="1">
    <citation type="journal article" date="2017" name="ISME J.">
        <title>Potential for microbial H2 and metal transformations associated with novel bacteria and archaea in deep terrestrial subsurface sediments.</title>
        <authorList>
            <person name="Hernsdorf A.W."/>
            <person name="Amano Y."/>
            <person name="Miyakawa K."/>
            <person name="Ise K."/>
            <person name="Suzuki Y."/>
            <person name="Anantharaman K."/>
            <person name="Probst A."/>
            <person name="Burstein D."/>
            <person name="Thomas B.C."/>
            <person name="Banfield J.F."/>
        </authorList>
    </citation>
    <scope>NUCLEOTIDE SEQUENCE [LARGE SCALE GENOMIC DNA]</scope>
    <source>
        <strain evidence="17">HGW-Actinobacteria-3</strain>
    </source>
</reference>
<dbReference type="Gene3D" id="3.30.565.10">
    <property type="entry name" value="Histidine kinase-like ATPase, C-terminal domain"/>
    <property type="match status" value="1"/>
</dbReference>
<dbReference type="PANTHER" id="PTHR45453:SF1">
    <property type="entry name" value="PHOSPHATE REGULON SENSOR PROTEIN PHOR"/>
    <property type="match status" value="1"/>
</dbReference>
<dbReference type="PRINTS" id="PR00344">
    <property type="entry name" value="BCTRLSENSOR"/>
</dbReference>
<keyword evidence="12 14" id="KW-0472">Membrane</keyword>
<dbReference type="Pfam" id="PF08448">
    <property type="entry name" value="PAS_4"/>
    <property type="match status" value="1"/>
</dbReference>
<dbReference type="Pfam" id="PF00512">
    <property type="entry name" value="HisKA"/>
    <property type="match status" value="1"/>
</dbReference>
<evidence type="ECO:0000256" key="3">
    <source>
        <dbReference type="ARBA" id="ARBA00004314"/>
    </source>
</evidence>
<evidence type="ECO:0000256" key="13">
    <source>
        <dbReference type="ARBA" id="ARBA00039401"/>
    </source>
</evidence>
<dbReference type="SMART" id="SM00387">
    <property type="entry name" value="HATPase_c"/>
    <property type="match status" value="1"/>
</dbReference>
<comment type="catalytic activity">
    <reaction evidence="1">
        <text>ATP + protein L-histidine = ADP + protein N-phospho-L-histidine.</text>
        <dbReference type="EC" id="2.7.13.3"/>
    </reaction>
</comment>
<organism evidence="17 18">
    <name type="scientific">Candidatus Anoxymicrobium japonicum</name>
    <dbReference type="NCBI Taxonomy" id="2013648"/>
    <lineage>
        <taxon>Bacteria</taxon>
        <taxon>Bacillati</taxon>
        <taxon>Actinomycetota</taxon>
        <taxon>Candidatus Geothermincolia</taxon>
        <taxon>Candidatus Geothermincolales</taxon>
        <taxon>Candidatus Anoxymicrobiaceae</taxon>
        <taxon>Candidatus Anoxymicrobium</taxon>
    </lineage>
</organism>
<keyword evidence="5" id="KW-1003">Cell membrane</keyword>
<dbReference type="InterPro" id="IPR035965">
    <property type="entry name" value="PAS-like_dom_sf"/>
</dbReference>
<dbReference type="CDD" id="cd00130">
    <property type="entry name" value="PAS"/>
    <property type="match status" value="1"/>
</dbReference>
<dbReference type="AlphaFoldDB" id="A0A2N3G6K0"/>
<dbReference type="GO" id="GO:0005886">
    <property type="term" value="C:plasma membrane"/>
    <property type="evidence" value="ECO:0007669"/>
    <property type="project" value="UniProtKB-SubCell"/>
</dbReference>
<evidence type="ECO:0000256" key="9">
    <source>
        <dbReference type="ARBA" id="ARBA00022777"/>
    </source>
</evidence>
<evidence type="ECO:0000259" key="15">
    <source>
        <dbReference type="PROSITE" id="PS50109"/>
    </source>
</evidence>
<dbReference type="InterPro" id="IPR004358">
    <property type="entry name" value="Sig_transdc_His_kin-like_C"/>
</dbReference>
<dbReference type="InterPro" id="IPR036097">
    <property type="entry name" value="HisK_dim/P_sf"/>
</dbReference>
<dbReference type="CDD" id="cd00082">
    <property type="entry name" value="HisKA"/>
    <property type="match status" value="1"/>
</dbReference>
<dbReference type="InterPro" id="IPR005467">
    <property type="entry name" value="His_kinase_dom"/>
</dbReference>
<dbReference type="CDD" id="cd00075">
    <property type="entry name" value="HATPase"/>
    <property type="match status" value="1"/>
</dbReference>
<keyword evidence="10" id="KW-0067">ATP-binding</keyword>
<proteinExistence type="predicted"/>
<evidence type="ECO:0000256" key="11">
    <source>
        <dbReference type="ARBA" id="ARBA00023012"/>
    </source>
</evidence>
<dbReference type="FunFam" id="1.10.287.130:FF:000001">
    <property type="entry name" value="Two-component sensor histidine kinase"/>
    <property type="match status" value="1"/>
</dbReference>
<dbReference type="SMART" id="SM00388">
    <property type="entry name" value="HisKA"/>
    <property type="match status" value="1"/>
</dbReference>
<dbReference type="GO" id="GO:0016036">
    <property type="term" value="P:cellular response to phosphate starvation"/>
    <property type="evidence" value="ECO:0007669"/>
    <property type="project" value="TreeGrafter"/>
</dbReference>
<dbReference type="PANTHER" id="PTHR45453">
    <property type="entry name" value="PHOSPHATE REGULON SENSOR PROTEIN PHOR"/>
    <property type="match status" value="1"/>
</dbReference>
<dbReference type="GO" id="GO:0004721">
    <property type="term" value="F:phosphoprotein phosphatase activity"/>
    <property type="evidence" value="ECO:0007669"/>
    <property type="project" value="TreeGrafter"/>
</dbReference>
<name>A0A2N3G6K0_9ACTN</name>
<keyword evidence="14" id="KW-0812">Transmembrane</keyword>
<evidence type="ECO:0000259" key="16">
    <source>
        <dbReference type="PROSITE" id="PS50113"/>
    </source>
</evidence>
<feature type="domain" description="PAC" evidence="16">
    <location>
        <begin position="187"/>
        <end position="237"/>
    </location>
</feature>
<dbReference type="GO" id="GO:0000155">
    <property type="term" value="F:phosphorelay sensor kinase activity"/>
    <property type="evidence" value="ECO:0007669"/>
    <property type="project" value="InterPro"/>
</dbReference>
<dbReference type="GO" id="GO:0045121">
    <property type="term" value="C:membrane raft"/>
    <property type="evidence" value="ECO:0007669"/>
    <property type="project" value="UniProtKB-SubCell"/>
</dbReference>
<accession>A0A2N3G6K0</accession>
<evidence type="ECO:0000256" key="2">
    <source>
        <dbReference type="ARBA" id="ARBA00004236"/>
    </source>
</evidence>
<dbReference type="InterPro" id="IPR003594">
    <property type="entry name" value="HATPase_dom"/>
</dbReference>
<gene>
    <name evidence="17" type="ORF">CVT63_03285</name>
</gene>
<evidence type="ECO:0000256" key="5">
    <source>
        <dbReference type="ARBA" id="ARBA00022475"/>
    </source>
</evidence>
<evidence type="ECO:0000313" key="17">
    <source>
        <dbReference type="EMBL" id="PKQ28347.1"/>
    </source>
</evidence>
<dbReference type="EMBL" id="PHEX01000020">
    <property type="protein sequence ID" value="PKQ28347.1"/>
    <property type="molecule type" value="Genomic_DNA"/>
</dbReference>
<dbReference type="SUPFAM" id="SSF55874">
    <property type="entry name" value="ATPase domain of HSP90 chaperone/DNA topoisomerase II/histidine kinase"/>
    <property type="match status" value="1"/>
</dbReference>
<dbReference type="SUPFAM" id="SSF55785">
    <property type="entry name" value="PYP-like sensor domain (PAS domain)"/>
    <property type="match status" value="1"/>
</dbReference>
<dbReference type="InterPro" id="IPR036890">
    <property type="entry name" value="HATPase_C_sf"/>
</dbReference>
<dbReference type="PROSITE" id="PS50113">
    <property type="entry name" value="PAC"/>
    <property type="match status" value="1"/>
</dbReference>
<dbReference type="InterPro" id="IPR003661">
    <property type="entry name" value="HisK_dim/P_dom"/>
</dbReference>
<sequence>MRSLKRTLLVRYAAAVVLIVLMVGLVLAFVLHAGLSEGISFLVGLVILLGLLGGITIWTQRTLLADLKEIGRALEKIVVENDLDRMPQPRLEELNDLAQDMDAIASKVRENYRLLSQERDRLQTILENINVGIIVVGKDLKTRMINPVAQNLFETEERFALGRTFTEIHHAPSINKAIEDARRGDRVAVEVVITLPHRRTLEVRSSPIHSDSGKIAGVICILEDVTERRRLESIRRDFVANVSHELRTPIANMRAVVDALLTGAALEQDAAARFTLDLDRESRRLADIIEDLLALSRLESQKSEPDDESFVASELLKEIVEEKAELASKNDIQLTFGIDDAAIMLTGNRKLIKTACLNLVDNAIKYNRPRGSVEISVGHKDESVLITVADTGIGIPAPERHKIFERFYRVDKARSRETGGTGLGLSIVKHVAECHGGTVHVESTVDAGSKFILALPT</sequence>
<comment type="caution">
    <text evidence="17">The sequence shown here is derived from an EMBL/GenBank/DDBJ whole genome shotgun (WGS) entry which is preliminary data.</text>
</comment>
<dbReference type="Gene3D" id="1.10.287.130">
    <property type="match status" value="1"/>
</dbReference>
<dbReference type="InterPro" id="IPR000700">
    <property type="entry name" value="PAS-assoc_C"/>
</dbReference>
<protein>
    <recommendedName>
        <fullName evidence="13">Sensor-like histidine kinase SenX3</fullName>
        <ecNumber evidence="4">2.7.13.3</ecNumber>
    </recommendedName>
</protein>
<evidence type="ECO:0000256" key="7">
    <source>
        <dbReference type="ARBA" id="ARBA00022679"/>
    </source>
</evidence>
<evidence type="ECO:0000313" key="18">
    <source>
        <dbReference type="Proteomes" id="UP000233654"/>
    </source>
</evidence>
<keyword evidence="11" id="KW-0902">Two-component regulatory system</keyword>
<dbReference type="PROSITE" id="PS50109">
    <property type="entry name" value="HIS_KIN"/>
    <property type="match status" value="1"/>
</dbReference>
<feature type="domain" description="Histidine kinase" evidence="15">
    <location>
        <begin position="241"/>
        <end position="457"/>
    </location>
</feature>
<dbReference type="InterPro" id="IPR013656">
    <property type="entry name" value="PAS_4"/>
</dbReference>
<dbReference type="SUPFAM" id="SSF47384">
    <property type="entry name" value="Homodimeric domain of signal transducing histidine kinase"/>
    <property type="match status" value="1"/>
</dbReference>
<dbReference type="FunFam" id="3.30.565.10:FF:000023">
    <property type="entry name" value="PAS domain-containing sensor histidine kinase"/>
    <property type="match status" value="1"/>
</dbReference>
<dbReference type="SMART" id="SM00091">
    <property type="entry name" value="PAS"/>
    <property type="match status" value="1"/>
</dbReference>
<evidence type="ECO:0000256" key="12">
    <source>
        <dbReference type="ARBA" id="ARBA00023136"/>
    </source>
</evidence>
<comment type="subcellular location">
    <subcellularLocation>
        <location evidence="2">Cell membrane</location>
    </subcellularLocation>
    <subcellularLocation>
        <location evidence="3">Membrane raft</location>
        <topology evidence="3">Multi-pass membrane protein</topology>
    </subcellularLocation>
</comment>
<keyword evidence="9" id="KW-0418">Kinase</keyword>